<name>A0A5B7KDI5_PORTR</name>
<gene>
    <name evidence="2" type="ORF">E2C01_100961</name>
</gene>
<evidence type="ECO:0000256" key="1">
    <source>
        <dbReference type="SAM" id="MobiDB-lite"/>
    </source>
</evidence>
<reference evidence="2 3" key="1">
    <citation type="submission" date="2019-05" db="EMBL/GenBank/DDBJ databases">
        <title>Another draft genome of Portunus trituberculatus and its Hox gene families provides insights of decapod evolution.</title>
        <authorList>
            <person name="Jeong J.-H."/>
            <person name="Song I."/>
            <person name="Kim S."/>
            <person name="Choi T."/>
            <person name="Kim D."/>
            <person name="Ryu S."/>
            <person name="Kim W."/>
        </authorList>
    </citation>
    <scope>NUCLEOTIDE SEQUENCE [LARGE SCALE GENOMIC DNA]</scope>
    <source>
        <tissue evidence="2">Muscle</tissue>
    </source>
</reference>
<organism evidence="2 3">
    <name type="scientific">Portunus trituberculatus</name>
    <name type="common">Swimming crab</name>
    <name type="synonym">Neptunus trituberculatus</name>
    <dbReference type="NCBI Taxonomy" id="210409"/>
    <lineage>
        <taxon>Eukaryota</taxon>
        <taxon>Metazoa</taxon>
        <taxon>Ecdysozoa</taxon>
        <taxon>Arthropoda</taxon>
        <taxon>Crustacea</taxon>
        <taxon>Multicrustacea</taxon>
        <taxon>Malacostraca</taxon>
        <taxon>Eumalacostraca</taxon>
        <taxon>Eucarida</taxon>
        <taxon>Decapoda</taxon>
        <taxon>Pleocyemata</taxon>
        <taxon>Brachyura</taxon>
        <taxon>Eubrachyura</taxon>
        <taxon>Portunoidea</taxon>
        <taxon>Portunidae</taxon>
        <taxon>Portuninae</taxon>
        <taxon>Portunus</taxon>
    </lineage>
</organism>
<feature type="region of interest" description="Disordered" evidence="1">
    <location>
        <begin position="1"/>
        <end position="61"/>
    </location>
</feature>
<dbReference type="AlphaFoldDB" id="A0A5B7KDI5"/>
<evidence type="ECO:0000313" key="2">
    <source>
        <dbReference type="EMBL" id="MPD05230.1"/>
    </source>
</evidence>
<proteinExistence type="predicted"/>
<protein>
    <submittedName>
        <fullName evidence="2">Uncharacterized protein</fullName>
    </submittedName>
</protein>
<dbReference type="EMBL" id="VSRR010145024">
    <property type="protein sequence ID" value="MPD05230.1"/>
    <property type="molecule type" value="Genomic_DNA"/>
</dbReference>
<accession>A0A5B7KDI5</accession>
<keyword evidence="3" id="KW-1185">Reference proteome</keyword>
<sequence length="61" mass="6537">MNRKNYLGRAAEPEGRQSQDTTGATPSPTPRPAVLPPVELPPPPSKPRCHSLPSSFPAVIH</sequence>
<feature type="compositionally biased region" description="Pro residues" evidence="1">
    <location>
        <begin position="27"/>
        <end position="46"/>
    </location>
</feature>
<comment type="caution">
    <text evidence="2">The sequence shown here is derived from an EMBL/GenBank/DDBJ whole genome shotgun (WGS) entry which is preliminary data.</text>
</comment>
<evidence type="ECO:0000313" key="3">
    <source>
        <dbReference type="Proteomes" id="UP000324222"/>
    </source>
</evidence>
<dbReference type="Proteomes" id="UP000324222">
    <property type="component" value="Unassembled WGS sequence"/>
</dbReference>